<feature type="compositionally biased region" description="Polar residues" evidence="1">
    <location>
        <begin position="28"/>
        <end position="38"/>
    </location>
</feature>
<evidence type="ECO:0000313" key="2">
    <source>
        <dbReference type="EMBL" id="KAL2055590.1"/>
    </source>
</evidence>
<accession>A0ABR4BD64</accession>
<evidence type="ECO:0000313" key="3">
    <source>
        <dbReference type="Proteomes" id="UP001590951"/>
    </source>
</evidence>
<protein>
    <submittedName>
        <fullName evidence="2">Uncharacterized protein</fullName>
    </submittedName>
</protein>
<dbReference type="EMBL" id="JBHFEH010000011">
    <property type="protein sequence ID" value="KAL2055590.1"/>
    <property type="molecule type" value="Genomic_DNA"/>
</dbReference>
<reference evidence="2 3" key="1">
    <citation type="submission" date="2024-09" db="EMBL/GenBank/DDBJ databases">
        <title>Rethinking Asexuality: The Enigmatic Case of Functional Sexual Genes in Lepraria (Stereocaulaceae).</title>
        <authorList>
            <person name="Doellman M."/>
            <person name="Sun Y."/>
            <person name="Barcenas-Pena A."/>
            <person name="Lumbsch H.T."/>
            <person name="Grewe F."/>
        </authorList>
    </citation>
    <scope>NUCLEOTIDE SEQUENCE [LARGE SCALE GENOMIC DNA]</scope>
    <source>
        <strain evidence="2 3">Grewe 0041</strain>
    </source>
</reference>
<name>A0ABR4BD64_9LECA</name>
<organism evidence="2 3">
    <name type="scientific">Lepraria finkii</name>
    <dbReference type="NCBI Taxonomy" id="1340010"/>
    <lineage>
        <taxon>Eukaryota</taxon>
        <taxon>Fungi</taxon>
        <taxon>Dikarya</taxon>
        <taxon>Ascomycota</taxon>
        <taxon>Pezizomycotina</taxon>
        <taxon>Lecanoromycetes</taxon>
        <taxon>OSLEUM clade</taxon>
        <taxon>Lecanoromycetidae</taxon>
        <taxon>Lecanorales</taxon>
        <taxon>Lecanorineae</taxon>
        <taxon>Stereocaulaceae</taxon>
        <taxon>Lepraria</taxon>
    </lineage>
</organism>
<evidence type="ECO:0000256" key="1">
    <source>
        <dbReference type="SAM" id="MobiDB-lite"/>
    </source>
</evidence>
<proteinExistence type="predicted"/>
<keyword evidence="3" id="KW-1185">Reference proteome</keyword>
<gene>
    <name evidence="2" type="ORF">ABVK25_004398</name>
</gene>
<comment type="caution">
    <text evidence="2">The sequence shown here is derived from an EMBL/GenBank/DDBJ whole genome shotgun (WGS) entry which is preliminary data.</text>
</comment>
<sequence>MPSQEDLSAVQQYDFFDNPEGGRLMTRNVPSTQSQRDVATNRGKRSPFKADVRLVTCVHGKMSEEESTLASLIILEYHVGCTGERHRYNSLDTRLAIRSQVPKDLKDEPFVKAYAPFKLSEVMDPIEVEYTKTGKAEVNAGVSFTPANAGITVGRDVEKKYKLNSYAFGQAFEEFTDGKPGTDAILWEMRENKIKGAGVPDTFHVAILVQRANHDKFLVDFSLDLHAGIWFAATETFKSVCGLAEADDPIIFNPSLRPQGETAHVKATCLAQYTDQEKLKSLTPIHLL</sequence>
<feature type="region of interest" description="Disordered" evidence="1">
    <location>
        <begin position="21"/>
        <end position="44"/>
    </location>
</feature>
<dbReference type="Proteomes" id="UP001590951">
    <property type="component" value="Unassembled WGS sequence"/>
</dbReference>